<dbReference type="Pfam" id="PF08889">
    <property type="entry name" value="WbqC"/>
    <property type="match status" value="1"/>
</dbReference>
<dbReference type="RefSeq" id="WP_101313117.1">
    <property type="nucleotide sequence ID" value="NZ_CP063530.1"/>
</dbReference>
<evidence type="ECO:0008006" key="3">
    <source>
        <dbReference type="Google" id="ProtNLM"/>
    </source>
</evidence>
<evidence type="ECO:0000313" key="1">
    <source>
        <dbReference type="EMBL" id="PKT81056.1"/>
    </source>
</evidence>
<dbReference type="STRING" id="556267.HWAG_00261"/>
<accession>A0A2N3PJ52</accession>
<dbReference type="EMBL" id="MBPK01000032">
    <property type="protein sequence ID" value="PKT81056.1"/>
    <property type="molecule type" value="Genomic_DNA"/>
</dbReference>
<protein>
    <recommendedName>
        <fullName evidence="3">WbqC family protein</fullName>
    </recommendedName>
</protein>
<dbReference type="OrthoDB" id="3611744at2"/>
<proteinExistence type="predicted"/>
<evidence type="ECO:0000313" key="2">
    <source>
        <dbReference type="Proteomes" id="UP000233350"/>
    </source>
</evidence>
<dbReference type="GeneID" id="97289433"/>
<dbReference type="AlphaFoldDB" id="A0A2N3PJ52"/>
<organism evidence="1 2">
    <name type="scientific">Helicobacter winghamensis</name>
    <dbReference type="NCBI Taxonomy" id="157268"/>
    <lineage>
        <taxon>Bacteria</taxon>
        <taxon>Pseudomonadati</taxon>
        <taxon>Campylobacterota</taxon>
        <taxon>Epsilonproteobacteria</taxon>
        <taxon>Campylobacterales</taxon>
        <taxon>Helicobacteraceae</taxon>
        <taxon>Helicobacter</taxon>
    </lineage>
</organism>
<reference evidence="1 2" key="1">
    <citation type="submission" date="2016-07" db="EMBL/GenBank/DDBJ databases">
        <title>Detection of Helicobacter winghamensis from caecal content of red fox (Vulpes vulpes).</title>
        <authorList>
            <person name="Zanoni R.G."/>
            <person name="Florio D."/>
            <person name="Caffara M."/>
            <person name="Renzi M."/>
            <person name="Parisi A."/>
            <person name="Pasquali F."/>
            <person name="Manfreda G."/>
        </authorList>
    </citation>
    <scope>NUCLEOTIDE SEQUENCE [LARGE SCALE GENOMIC DNA]</scope>
    <source>
        <strain evidence="1 2">295_13</strain>
    </source>
</reference>
<gene>
    <name evidence="1" type="ORF">BCM31_04530</name>
</gene>
<dbReference type="InterPro" id="IPR014985">
    <property type="entry name" value="WbqC"/>
</dbReference>
<name>A0A2N3PJ52_9HELI</name>
<sequence length="244" mass="28528">MKKIAISQSNYIPWKGYFDLINSVDEFVIYDDMQYTRRDWRNRNLIKTPNGVKWLSIPVEVKGRFTQAIKEVKVVNMQWKREHLESLRHNYSKALYFRDYFAWFEELLMGTTSVYLSEINAKILKEINALLGIVTKISYSWDYELFGDKTQKLINICKQTGASEYISGPSAKNYIDENLFKESNIKLSWFDYDNYPQYTQLYPPFIHNVSVLDLLFNTGKNASFYLKSFNSPNYAGGGGISTPL</sequence>
<dbReference type="Proteomes" id="UP000233350">
    <property type="component" value="Unassembled WGS sequence"/>
</dbReference>
<keyword evidence="2" id="KW-1185">Reference proteome</keyword>
<comment type="caution">
    <text evidence="1">The sequence shown here is derived from an EMBL/GenBank/DDBJ whole genome shotgun (WGS) entry which is preliminary data.</text>
</comment>